<feature type="transmembrane region" description="Helical" evidence="8">
    <location>
        <begin position="208"/>
        <end position="230"/>
    </location>
</feature>
<dbReference type="InterPro" id="IPR004688">
    <property type="entry name" value="Ni/Co_transpt"/>
</dbReference>
<dbReference type="NCBIfam" id="TIGR00802">
    <property type="entry name" value="nico"/>
    <property type="match status" value="1"/>
</dbReference>
<dbReference type="AlphaFoldDB" id="A0A541B9A3"/>
<keyword evidence="10" id="KW-1185">Reference proteome</keyword>
<dbReference type="PANTHER" id="PTHR31611">
    <property type="entry name" value="HIGH-AFFINITY NICKEL TRANSPORT PROTEIN NIC1"/>
    <property type="match status" value="1"/>
</dbReference>
<keyword evidence="3 8" id="KW-0813">Transport</keyword>
<keyword evidence="4" id="KW-0533">Nickel</keyword>
<proteinExistence type="inferred from homology"/>
<dbReference type="Proteomes" id="UP000316256">
    <property type="component" value="Unassembled WGS sequence"/>
</dbReference>
<dbReference type="EMBL" id="VIGH01000005">
    <property type="protein sequence ID" value="TQF68899.1"/>
    <property type="molecule type" value="Genomic_DNA"/>
</dbReference>
<feature type="transmembrane region" description="Helical" evidence="8">
    <location>
        <begin position="250"/>
        <end position="277"/>
    </location>
</feature>
<keyword evidence="5 8" id="KW-0812">Transmembrane</keyword>
<comment type="similarity">
    <text evidence="2 8">Belongs to the NiCoT transporter (TC 2.A.52) family.</text>
</comment>
<evidence type="ECO:0000256" key="6">
    <source>
        <dbReference type="ARBA" id="ARBA00022989"/>
    </source>
</evidence>
<keyword evidence="7 8" id="KW-0472">Membrane</keyword>
<name>A0A541B9A3_9NOCA</name>
<feature type="transmembrane region" description="Helical" evidence="8">
    <location>
        <begin position="178"/>
        <end position="202"/>
    </location>
</feature>
<feature type="transmembrane region" description="Helical" evidence="8">
    <location>
        <begin position="297"/>
        <end position="320"/>
    </location>
</feature>
<dbReference type="PANTHER" id="PTHR31611:SF0">
    <property type="entry name" value="HIGH-AFFINITY NICKEL TRANSPORT PROTEIN NIC1"/>
    <property type="match status" value="1"/>
</dbReference>
<feature type="transmembrane region" description="Helical" evidence="8">
    <location>
        <begin position="67"/>
        <end position="90"/>
    </location>
</feature>
<evidence type="ECO:0000313" key="9">
    <source>
        <dbReference type="EMBL" id="TQF68899.1"/>
    </source>
</evidence>
<accession>A0A541B9A3</accession>
<dbReference type="InterPro" id="IPR011541">
    <property type="entry name" value="Ni/Co_transpt_high_affinity"/>
</dbReference>
<dbReference type="GO" id="GO:0005886">
    <property type="term" value="C:plasma membrane"/>
    <property type="evidence" value="ECO:0007669"/>
    <property type="project" value="UniProtKB-SubCell"/>
</dbReference>
<sequence>MHVVAWGVLVFVVVPAHYALGSAVLGMGLGVTAYTLGVRHAFDADHIAAVDNTTRTLLAVGKRPVSVGFWFALGHSTVVVVLAMLIAFGAKLVSTLVDDGSGAHQTLGVVGTSVSGLFLFLVGTINLIALAGIVRVFRGMRRGCYDDAELEAKLNSRGFIARILGPLTRSIRHPWQMYPIGLLFGLGFDTATEIALLVLAGSTAASGLPWYAIMVLPLLFTAGMTLFDTLDGAFMSVAYRWAFSSPVRKVYYNITVTGLSAAVALIIGTIELVTILHDRLGLTDPVTGTITNVSLDNVGFLIVGTFVAVWAVAIGYWHLAKVEERWALDR</sequence>
<feature type="transmembrane region" description="Helical" evidence="8">
    <location>
        <begin position="6"/>
        <end position="31"/>
    </location>
</feature>
<comment type="subcellular location">
    <subcellularLocation>
        <location evidence="8">Cell membrane</location>
        <topology evidence="8">Multi-pass membrane protein</topology>
    </subcellularLocation>
    <subcellularLocation>
        <location evidence="1">Endomembrane system</location>
        <topology evidence="1">Multi-pass membrane protein</topology>
    </subcellularLocation>
</comment>
<dbReference type="OrthoDB" id="9776706at2"/>
<evidence type="ECO:0000256" key="7">
    <source>
        <dbReference type="ARBA" id="ARBA00023136"/>
    </source>
</evidence>
<evidence type="ECO:0000256" key="5">
    <source>
        <dbReference type="ARBA" id="ARBA00022692"/>
    </source>
</evidence>
<dbReference type="Pfam" id="PF03824">
    <property type="entry name" value="NicO"/>
    <property type="match status" value="1"/>
</dbReference>
<organism evidence="9 10">
    <name type="scientific">Rhodococcus spelaei</name>
    <dbReference type="NCBI Taxonomy" id="2546320"/>
    <lineage>
        <taxon>Bacteria</taxon>
        <taxon>Bacillati</taxon>
        <taxon>Actinomycetota</taxon>
        <taxon>Actinomycetes</taxon>
        <taxon>Mycobacteriales</taxon>
        <taxon>Nocardiaceae</taxon>
        <taxon>Rhodococcus</taxon>
    </lineage>
</organism>
<evidence type="ECO:0000256" key="3">
    <source>
        <dbReference type="ARBA" id="ARBA00022448"/>
    </source>
</evidence>
<reference evidence="9 10" key="1">
    <citation type="submission" date="2019-06" db="EMBL/GenBank/DDBJ databases">
        <title>Rhodococcus spaelei sp. nov., isolated from a cave.</title>
        <authorList>
            <person name="Lee S.D."/>
        </authorList>
    </citation>
    <scope>NUCLEOTIDE SEQUENCE [LARGE SCALE GENOMIC DNA]</scope>
    <source>
        <strain evidence="9 10">C9-5</strain>
    </source>
</reference>
<evidence type="ECO:0000256" key="1">
    <source>
        <dbReference type="ARBA" id="ARBA00004127"/>
    </source>
</evidence>
<evidence type="ECO:0000313" key="10">
    <source>
        <dbReference type="Proteomes" id="UP000316256"/>
    </source>
</evidence>
<protein>
    <recommendedName>
        <fullName evidence="8">Nickel/cobalt efflux system</fullName>
    </recommendedName>
</protein>
<evidence type="ECO:0000256" key="8">
    <source>
        <dbReference type="RuleBase" id="RU362101"/>
    </source>
</evidence>
<comment type="caution">
    <text evidence="9">The sequence shown here is derived from an EMBL/GenBank/DDBJ whole genome shotgun (WGS) entry which is preliminary data.</text>
</comment>
<dbReference type="GO" id="GO:0012505">
    <property type="term" value="C:endomembrane system"/>
    <property type="evidence" value="ECO:0007669"/>
    <property type="project" value="UniProtKB-SubCell"/>
</dbReference>
<gene>
    <name evidence="9" type="ORF">FK531_13475</name>
</gene>
<keyword evidence="6 8" id="KW-1133">Transmembrane helix</keyword>
<dbReference type="GO" id="GO:0015099">
    <property type="term" value="F:nickel cation transmembrane transporter activity"/>
    <property type="evidence" value="ECO:0007669"/>
    <property type="project" value="UniProtKB-UniRule"/>
</dbReference>
<evidence type="ECO:0000256" key="2">
    <source>
        <dbReference type="ARBA" id="ARBA00010892"/>
    </source>
</evidence>
<evidence type="ECO:0000256" key="4">
    <source>
        <dbReference type="ARBA" id="ARBA00022596"/>
    </source>
</evidence>
<feature type="transmembrane region" description="Helical" evidence="8">
    <location>
        <begin position="110"/>
        <end position="133"/>
    </location>
</feature>